<evidence type="ECO:0000313" key="2">
    <source>
        <dbReference type="Proteomes" id="UP001183388"/>
    </source>
</evidence>
<comment type="caution">
    <text evidence="1">The sequence shown here is derived from an EMBL/GenBank/DDBJ whole genome shotgun (WGS) entry which is preliminary data.</text>
</comment>
<dbReference type="EMBL" id="JAVREN010000022">
    <property type="protein sequence ID" value="MDT0308482.1"/>
    <property type="molecule type" value="Genomic_DNA"/>
</dbReference>
<name>A0ABU2LAX2_9ACTN</name>
<gene>
    <name evidence="1" type="ORF">RM780_16170</name>
</gene>
<organism evidence="1 2">
    <name type="scientific">Streptomyces boetiae</name>
    <dbReference type="NCBI Taxonomy" id="3075541"/>
    <lineage>
        <taxon>Bacteria</taxon>
        <taxon>Bacillati</taxon>
        <taxon>Actinomycetota</taxon>
        <taxon>Actinomycetes</taxon>
        <taxon>Kitasatosporales</taxon>
        <taxon>Streptomycetaceae</taxon>
        <taxon>Streptomyces</taxon>
    </lineage>
</organism>
<proteinExistence type="predicted"/>
<dbReference type="Proteomes" id="UP001183388">
    <property type="component" value="Unassembled WGS sequence"/>
</dbReference>
<dbReference type="RefSeq" id="WP_311631429.1">
    <property type="nucleotide sequence ID" value="NZ_JAVREN010000022.1"/>
</dbReference>
<protein>
    <submittedName>
        <fullName evidence="1">Uncharacterized protein</fullName>
    </submittedName>
</protein>
<evidence type="ECO:0000313" key="1">
    <source>
        <dbReference type="EMBL" id="MDT0308482.1"/>
    </source>
</evidence>
<accession>A0ABU2LAX2</accession>
<keyword evidence="2" id="KW-1185">Reference proteome</keyword>
<reference evidence="2" key="1">
    <citation type="submission" date="2023-07" db="EMBL/GenBank/DDBJ databases">
        <title>30 novel species of actinomycetes from the DSMZ collection.</title>
        <authorList>
            <person name="Nouioui I."/>
        </authorList>
    </citation>
    <scope>NUCLEOTIDE SEQUENCE [LARGE SCALE GENOMIC DNA]</scope>
    <source>
        <strain evidence="2">DSM 44917</strain>
    </source>
</reference>
<sequence>MNGVRPALAIGATRPGLSAPVGEGWSTATHGREERVPASAIPQLPYRASPKRVGSVGVAVLDDAVRRNANGFRAIRADEGEPPVKDENDDPVPQAPADFMTGAIQSMNETLFRIGDVSDEDIAAMEKQTAAIQAQAQLMKAAAELAEADAALSRVTRGDDDPSECPDGLRHTLPPGVGAMIAGDEKGVAEAAAAAAHSGCPACRRAWTERVRQGDDTPLILVSACWLLAHAQIHAQRDGLIPVTAEDLFEPDVFEQLRSGTRSFLRDLFLSDTTDLPDGRTVHQPGPDDLVPAIQLAEDRDRMAVWQDAWDGIAGITMTEAMREPGF</sequence>